<dbReference type="InParanoid" id="A0A194WW89"/>
<gene>
    <name evidence="3" type="ORF">LY89DRAFT_785633</name>
</gene>
<accession>A0A194WW89</accession>
<dbReference type="PANTHER" id="PTHR36124:SF1">
    <property type="entry name" value="ER-BOUND OXYGENASE MPAB_MPAB'_RUBBER OXYGENASE CATALYTIC DOMAIN-CONTAINING PROTEIN"/>
    <property type="match status" value="1"/>
</dbReference>
<sequence>MLPLGAALLWLLATLVFVSLPGFFLYSPASGSVKLISFVGVSALAVYYHYAESADILLADLKAQQSAHPWYSLCSIMLFCYLFRKVQQKLRYVRVYALMEKHGFTANASTFNNMSIEVAQEVEANMAEYEFPRLYQFAWISDFLRTSTDPGVSRALIRSGHMVNPDPMIEHERLQATIHLMGAFMAYPLKSPMHSMVMARINEHHHRYGIWINSDDILYLIIHFAMIPGQWINQFGYRKLYPFEQQALWVLWREIGCMMGCRYVPESLAAAKTWRKAFEKHCRWPCDENEQAGMAMLNEIIYSCPSFLKPVLRAIVVSILDWDIAFYCQMLKLGRNLLIGFTMFRIFDILGWLIRHFGFPRLTPYKRTFEHSRKDHRIVHVRHTPYDTLPFYQPRTFWNMYGFGAIIRRLLGFPAPSFEFYSEGTTVEAMGAAQLTPASQFAVEQKVRQKAVELQRSPPGYRPAIGYQAGRLLPAIEDVDEYGSELNRYPPGTPILPGSDKRFDKKYEVRCPGYSKIDVMESPEDILAFDIDEAYPKKLDKVGSVVLAVV</sequence>
<dbReference type="GO" id="GO:0016491">
    <property type="term" value="F:oxidoreductase activity"/>
    <property type="evidence" value="ECO:0007669"/>
    <property type="project" value="InterPro"/>
</dbReference>
<feature type="transmembrane region" description="Helical" evidence="1">
    <location>
        <begin position="6"/>
        <end position="26"/>
    </location>
</feature>
<dbReference type="PANTHER" id="PTHR36124">
    <property type="match status" value="1"/>
</dbReference>
<protein>
    <recommendedName>
        <fullName evidence="2">ER-bound oxygenase mpaB/mpaB'/Rubber oxygenase catalytic domain-containing protein</fullName>
    </recommendedName>
</protein>
<evidence type="ECO:0000313" key="4">
    <source>
        <dbReference type="Proteomes" id="UP000070700"/>
    </source>
</evidence>
<evidence type="ECO:0000259" key="2">
    <source>
        <dbReference type="Pfam" id="PF09995"/>
    </source>
</evidence>
<keyword evidence="1" id="KW-0812">Transmembrane</keyword>
<dbReference type="Pfam" id="PF09995">
    <property type="entry name" value="MPAB_Lcp_cat"/>
    <property type="match status" value="1"/>
</dbReference>
<keyword evidence="4" id="KW-1185">Reference proteome</keyword>
<dbReference type="EMBL" id="KQ947424">
    <property type="protein sequence ID" value="KUJ12235.1"/>
    <property type="molecule type" value="Genomic_DNA"/>
</dbReference>
<feature type="transmembrane region" description="Helical" evidence="1">
    <location>
        <begin position="70"/>
        <end position="86"/>
    </location>
</feature>
<feature type="domain" description="ER-bound oxygenase mpaB/mpaB'/Rubber oxygenase catalytic" evidence="2">
    <location>
        <begin position="193"/>
        <end position="321"/>
    </location>
</feature>
<dbReference type="Proteomes" id="UP000070700">
    <property type="component" value="Unassembled WGS sequence"/>
</dbReference>
<dbReference type="KEGG" id="psco:LY89DRAFT_785633"/>
<proteinExistence type="predicted"/>
<evidence type="ECO:0000256" key="1">
    <source>
        <dbReference type="SAM" id="Phobius"/>
    </source>
</evidence>
<dbReference type="InterPro" id="IPR018713">
    <property type="entry name" value="MPAB/Lcp_cat_dom"/>
</dbReference>
<feature type="transmembrane region" description="Helical" evidence="1">
    <location>
        <begin position="33"/>
        <end position="50"/>
    </location>
</feature>
<dbReference type="AlphaFoldDB" id="A0A194WW89"/>
<organism evidence="3 4">
    <name type="scientific">Mollisia scopiformis</name>
    <name type="common">Conifer needle endophyte fungus</name>
    <name type="synonym">Phialocephala scopiformis</name>
    <dbReference type="NCBI Taxonomy" id="149040"/>
    <lineage>
        <taxon>Eukaryota</taxon>
        <taxon>Fungi</taxon>
        <taxon>Dikarya</taxon>
        <taxon>Ascomycota</taxon>
        <taxon>Pezizomycotina</taxon>
        <taxon>Leotiomycetes</taxon>
        <taxon>Helotiales</taxon>
        <taxon>Mollisiaceae</taxon>
        <taxon>Mollisia</taxon>
    </lineage>
</organism>
<keyword evidence="1" id="KW-1133">Transmembrane helix</keyword>
<reference evidence="3 4" key="1">
    <citation type="submission" date="2015-10" db="EMBL/GenBank/DDBJ databases">
        <title>Full genome of DAOMC 229536 Phialocephala scopiformis, a fungal endophyte of spruce producing the potent anti-insectan compound rugulosin.</title>
        <authorList>
            <consortium name="DOE Joint Genome Institute"/>
            <person name="Walker A.K."/>
            <person name="Frasz S.L."/>
            <person name="Seifert K.A."/>
            <person name="Miller J.D."/>
            <person name="Mondo S.J."/>
            <person name="Labutti K."/>
            <person name="Lipzen A."/>
            <person name="Dockter R."/>
            <person name="Kennedy M."/>
            <person name="Grigoriev I.V."/>
            <person name="Spatafora J.W."/>
        </authorList>
    </citation>
    <scope>NUCLEOTIDE SEQUENCE [LARGE SCALE GENOMIC DNA]</scope>
    <source>
        <strain evidence="3 4">CBS 120377</strain>
    </source>
</reference>
<name>A0A194WW89_MOLSC</name>
<dbReference type="OrthoDB" id="545169at2759"/>
<feature type="transmembrane region" description="Helical" evidence="1">
    <location>
        <begin position="337"/>
        <end position="354"/>
    </location>
</feature>
<dbReference type="InterPro" id="IPR046366">
    <property type="entry name" value="MPAB"/>
</dbReference>
<dbReference type="GeneID" id="28832633"/>
<dbReference type="RefSeq" id="XP_018066590.1">
    <property type="nucleotide sequence ID" value="XM_018222907.1"/>
</dbReference>
<evidence type="ECO:0000313" key="3">
    <source>
        <dbReference type="EMBL" id="KUJ12235.1"/>
    </source>
</evidence>
<keyword evidence="1" id="KW-0472">Membrane</keyword>